<proteinExistence type="predicted"/>
<organism evidence="3 4">
    <name type="scientific">Streptomyces violaceorubidus</name>
    <dbReference type="NCBI Taxonomy" id="284042"/>
    <lineage>
        <taxon>Bacteria</taxon>
        <taxon>Bacillati</taxon>
        <taxon>Actinomycetota</taxon>
        <taxon>Actinomycetes</taxon>
        <taxon>Kitasatosporales</taxon>
        <taxon>Streptomycetaceae</taxon>
        <taxon>Streptomyces</taxon>
    </lineage>
</organism>
<evidence type="ECO:0000259" key="2">
    <source>
        <dbReference type="Pfam" id="PF13649"/>
    </source>
</evidence>
<dbReference type="CDD" id="cd02440">
    <property type="entry name" value="AdoMet_MTases"/>
    <property type="match status" value="1"/>
</dbReference>
<protein>
    <submittedName>
        <fullName evidence="3">Class I SAM-dependent methyltransferase</fullName>
        <ecNumber evidence="3">2.1.1.-</ecNumber>
    </submittedName>
</protein>
<evidence type="ECO:0000256" key="1">
    <source>
        <dbReference type="ARBA" id="ARBA00022679"/>
    </source>
</evidence>
<evidence type="ECO:0000313" key="4">
    <source>
        <dbReference type="Proteomes" id="UP001496720"/>
    </source>
</evidence>
<name>A0ABV1T245_9ACTN</name>
<dbReference type="EC" id="2.1.1.-" evidence="3"/>
<reference evidence="3 4" key="1">
    <citation type="submission" date="2024-06" db="EMBL/GenBank/DDBJ databases">
        <title>The Natural Products Discovery Center: Release of the First 8490 Sequenced Strains for Exploring Actinobacteria Biosynthetic Diversity.</title>
        <authorList>
            <person name="Kalkreuter E."/>
            <person name="Kautsar S.A."/>
            <person name="Yang D."/>
            <person name="Bader C.D."/>
            <person name="Teijaro C.N."/>
            <person name="Fluegel L."/>
            <person name="Davis C.M."/>
            <person name="Simpson J.R."/>
            <person name="Lauterbach L."/>
            <person name="Steele A.D."/>
            <person name="Gui C."/>
            <person name="Meng S."/>
            <person name="Li G."/>
            <person name="Viehrig K."/>
            <person name="Ye F."/>
            <person name="Su P."/>
            <person name="Kiefer A.F."/>
            <person name="Nichols A."/>
            <person name="Cepeda A.J."/>
            <person name="Yan W."/>
            <person name="Fan B."/>
            <person name="Jiang Y."/>
            <person name="Adhikari A."/>
            <person name="Zheng C.-J."/>
            <person name="Schuster L."/>
            <person name="Cowan T.M."/>
            <person name="Smanski M.J."/>
            <person name="Chevrette M.G."/>
            <person name="De Carvalho L.P.S."/>
            <person name="Shen B."/>
        </authorList>
    </citation>
    <scope>NUCLEOTIDE SEQUENCE [LARGE SCALE GENOMIC DNA]</scope>
    <source>
        <strain evidence="3 4">NPDC001615</strain>
    </source>
</reference>
<dbReference type="Gene3D" id="3.40.50.150">
    <property type="entry name" value="Vaccinia Virus protein VP39"/>
    <property type="match status" value="1"/>
</dbReference>
<keyword evidence="3" id="KW-0489">Methyltransferase</keyword>
<feature type="domain" description="Methyltransferase" evidence="2">
    <location>
        <begin position="48"/>
        <end position="144"/>
    </location>
</feature>
<dbReference type="InterPro" id="IPR041698">
    <property type="entry name" value="Methyltransf_25"/>
</dbReference>
<comment type="caution">
    <text evidence="3">The sequence shown here is derived from an EMBL/GenBank/DDBJ whole genome shotgun (WGS) entry which is preliminary data.</text>
</comment>
<accession>A0ABV1T245</accession>
<dbReference type="GO" id="GO:0032259">
    <property type="term" value="P:methylation"/>
    <property type="evidence" value="ECO:0007669"/>
    <property type="project" value="UniProtKB-KW"/>
</dbReference>
<dbReference type="GO" id="GO:0008168">
    <property type="term" value="F:methyltransferase activity"/>
    <property type="evidence" value="ECO:0007669"/>
    <property type="project" value="UniProtKB-KW"/>
</dbReference>
<dbReference type="SUPFAM" id="SSF53335">
    <property type="entry name" value="S-adenosyl-L-methionine-dependent methyltransferases"/>
    <property type="match status" value="1"/>
</dbReference>
<sequence>MTGAVWDAYWSSLPAEPGAALWDSPPRLTAARHLPLLRAHADLSLPLVDVGCGSGRQTQWLAHHVPQVVGVDIAEAAVELAAASHPAPNVTYRRADLLDEDAAASLRAEFGAVNVYLRGVLHQLAPDDRRTMLRSIRTLLGPAGVLFAQELTERTGWYLAELLAGGEHLPKAAGLAAHFGFGARIAPAHDGRLRLLFEHNGYDVVADGDIALHTTEHTCDGRPLELPTRYLLARASERASGTHVPRP</sequence>
<keyword evidence="1 3" id="KW-0808">Transferase</keyword>
<dbReference type="InterPro" id="IPR029063">
    <property type="entry name" value="SAM-dependent_MTases_sf"/>
</dbReference>
<keyword evidence="4" id="KW-1185">Reference proteome</keyword>
<dbReference type="RefSeq" id="WP_352149446.1">
    <property type="nucleotide sequence ID" value="NZ_JBEOZY010000034.1"/>
</dbReference>
<dbReference type="EMBL" id="JBEOZY010000034">
    <property type="protein sequence ID" value="MER6168047.1"/>
    <property type="molecule type" value="Genomic_DNA"/>
</dbReference>
<dbReference type="Pfam" id="PF13649">
    <property type="entry name" value="Methyltransf_25"/>
    <property type="match status" value="1"/>
</dbReference>
<gene>
    <name evidence="3" type="ORF">ABT188_26445</name>
</gene>
<evidence type="ECO:0000313" key="3">
    <source>
        <dbReference type="EMBL" id="MER6168047.1"/>
    </source>
</evidence>
<dbReference type="Proteomes" id="UP001496720">
    <property type="component" value="Unassembled WGS sequence"/>
</dbReference>
<dbReference type="PANTHER" id="PTHR43861">
    <property type="entry name" value="TRANS-ACONITATE 2-METHYLTRANSFERASE-RELATED"/>
    <property type="match status" value="1"/>
</dbReference>